<dbReference type="PATRIC" id="fig|1280950.3.peg.1259"/>
<keyword evidence="1" id="KW-0449">Lipoprotein</keyword>
<sequence length="243" mass="24805">MPAEAMPSREAGNVAVAFSGEGGEGEGGVSVTAAATDAVVYNSALAIAEAHVVAARDAYIAGEHEAAGEMFAHPVSEVLFDLQPVLTAQGVDDFSDLLLDASAAALSGASVEEIAAHTDRIIAALRDASTKAPDDESSSAFVAAGVCADQIERAADMYRIAATSDHYEPYLDGYGFYKAARAAFERSEAAIRSENPDAGVSIEAALHLLAGAYPSALRPSALDADQSALTVAASNVVLSTGDK</sequence>
<gene>
    <name evidence="1" type="ORF">HJO_06260</name>
</gene>
<dbReference type="STRING" id="1280950.HJO_06260"/>
<name>A0A059FS50_9PROT</name>
<dbReference type="Proteomes" id="UP000025171">
    <property type="component" value="Unassembled WGS sequence"/>
</dbReference>
<accession>A0A059FS50</accession>
<dbReference type="AlphaFoldDB" id="A0A059FS50"/>
<comment type="caution">
    <text evidence="1">The sequence shown here is derived from an EMBL/GenBank/DDBJ whole genome shotgun (WGS) entry which is preliminary data.</text>
</comment>
<reference evidence="1 2" key="1">
    <citation type="journal article" date="2014" name="Antonie Van Leeuwenhoek">
        <title>Hyphomonas beringensis sp. nov. and Hyphomonas chukchiensis sp. nov., isolated from surface seawater of the Bering Sea and Chukchi Sea.</title>
        <authorList>
            <person name="Li C."/>
            <person name="Lai Q."/>
            <person name="Li G."/>
            <person name="Dong C."/>
            <person name="Wang J."/>
            <person name="Liao Y."/>
            <person name="Shao Z."/>
        </authorList>
    </citation>
    <scope>NUCLEOTIDE SEQUENCE [LARGE SCALE GENOMIC DNA]</scope>
    <source>
        <strain evidence="1 2">MHS-2</strain>
    </source>
</reference>
<dbReference type="EMBL" id="ARYK01000002">
    <property type="protein sequence ID" value="KCZ93437.1"/>
    <property type="molecule type" value="Genomic_DNA"/>
</dbReference>
<evidence type="ECO:0000313" key="2">
    <source>
        <dbReference type="Proteomes" id="UP000025171"/>
    </source>
</evidence>
<proteinExistence type="predicted"/>
<evidence type="ECO:0000313" key="1">
    <source>
        <dbReference type="EMBL" id="KCZ93437.1"/>
    </source>
</evidence>
<organism evidence="1 2">
    <name type="scientific">Hyphomonas johnsonii MHS-2</name>
    <dbReference type="NCBI Taxonomy" id="1280950"/>
    <lineage>
        <taxon>Bacteria</taxon>
        <taxon>Pseudomonadati</taxon>
        <taxon>Pseudomonadota</taxon>
        <taxon>Alphaproteobacteria</taxon>
        <taxon>Hyphomonadales</taxon>
        <taxon>Hyphomonadaceae</taxon>
        <taxon>Hyphomonas</taxon>
    </lineage>
</organism>
<keyword evidence="2" id="KW-1185">Reference proteome</keyword>
<dbReference type="eggNOG" id="ENOG5033U5R">
    <property type="taxonomic scope" value="Bacteria"/>
</dbReference>
<protein>
    <submittedName>
        <fullName evidence="1">Putative lipoprotein</fullName>
    </submittedName>
</protein>